<dbReference type="HOGENOM" id="CLU_1048159_0_0_2"/>
<evidence type="ECO:0008006" key="3">
    <source>
        <dbReference type="Google" id="ProtNLM"/>
    </source>
</evidence>
<name>G7VBH6_9CREN</name>
<accession>G7VBH6</accession>
<dbReference type="eggNOG" id="arCOG06984">
    <property type="taxonomic scope" value="Archaea"/>
</dbReference>
<dbReference type="SUPFAM" id="SSF52540">
    <property type="entry name" value="P-loop containing nucleoside triphosphate hydrolases"/>
    <property type="match status" value="1"/>
</dbReference>
<dbReference type="Proteomes" id="UP000005867">
    <property type="component" value="Chromosome"/>
</dbReference>
<proteinExistence type="predicted"/>
<reference evidence="1 2" key="1">
    <citation type="journal article" date="2012" name="J. Bacteriol.">
        <title>Complete genome sequence of strain 1860, a crenarchaeon of the genus pyrobaculum able to grow with various electron acceptors.</title>
        <authorList>
            <person name="Mardanov A.V."/>
            <person name="Gumerov V.M."/>
            <person name="Slobodkina G.B."/>
            <person name="Beletsky A.V."/>
            <person name="Bonch-Osmolovskaya E.A."/>
            <person name="Ravin N.V."/>
            <person name="Skryabin K.G."/>
        </authorList>
    </citation>
    <scope>NUCLEOTIDE SEQUENCE [LARGE SCALE GENOMIC DNA]</scope>
    <source>
        <strain evidence="1 2">1860</strain>
    </source>
</reference>
<dbReference type="STRING" id="1104324.P186_0965"/>
<evidence type="ECO:0000313" key="1">
    <source>
        <dbReference type="EMBL" id="AET32406.1"/>
    </source>
</evidence>
<keyword evidence="2" id="KW-1185">Reference proteome</keyword>
<dbReference type="AlphaFoldDB" id="G7VBH6"/>
<organism evidence="1 2">
    <name type="scientific">Pyrobaculum ferrireducens</name>
    <dbReference type="NCBI Taxonomy" id="1104324"/>
    <lineage>
        <taxon>Archaea</taxon>
        <taxon>Thermoproteota</taxon>
        <taxon>Thermoprotei</taxon>
        <taxon>Thermoproteales</taxon>
        <taxon>Thermoproteaceae</taxon>
        <taxon>Pyrobaculum</taxon>
    </lineage>
</organism>
<dbReference type="KEGG" id="pyr:P186_0965"/>
<dbReference type="BioCyc" id="PSP1104324:GJSN-945-MONOMER"/>
<dbReference type="InterPro" id="IPR027417">
    <property type="entry name" value="P-loop_NTPase"/>
</dbReference>
<evidence type="ECO:0000313" key="2">
    <source>
        <dbReference type="Proteomes" id="UP000005867"/>
    </source>
</evidence>
<gene>
    <name evidence="1" type="ORF">P186_0965</name>
</gene>
<protein>
    <recommendedName>
        <fullName evidence="3">ATPase AAA-type core domain-containing protein</fullName>
    </recommendedName>
</protein>
<dbReference type="EMBL" id="CP003098">
    <property type="protein sequence ID" value="AET32406.1"/>
    <property type="molecule type" value="Genomic_DNA"/>
</dbReference>
<sequence length="298" mass="33376">MLLVELLMFLILVDVWCVEFRVEFRPSGGDVWFRGRGWLGDKTVLMGPPRSGKTAFLCLLFSLLTPDGEESVDVAHSVADSLLEPGGFFELGVGGFHMACHKTEGGEASVICSRDGRPRTGDVLIFYEGVELTLKQPRAVNPMFMKMLQRMERYVDRARGRFRYALVRREDGKWYEIVGIKPLMLEHASRAVAVVGFLERLAEVFDGWILLDGTLDGLHPEESLYAAARLLASRARVVVSTHSPWVKDLFLCATATLRLAGLEPRRVGVAVYEIVGGEFKRVDFSDYGTVYSKLYEAC</sequence>